<protein>
    <submittedName>
        <fullName evidence="1">Uncharacterized protein</fullName>
    </submittedName>
</protein>
<organism evidence="1 2">
    <name type="scientific">Vigna mungo</name>
    <name type="common">Black gram</name>
    <name type="synonym">Phaseolus mungo</name>
    <dbReference type="NCBI Taxonomy" id="3915"/>
    <lineage>
        <taxon>Eukaryota</taxon>
        <taxon>Viridiplantae</taxon>
        <taxon>Streptophyta</taxon>
        <taxon>Embryophyta</taxon>
        <taxon>Tracheophyta</taxon>
        <taxon>Spermatophyta</taxon>
        <taxon>Magnoliopsida</taxon>
        <taxon>eudicotyledons</taxon>
        <taxon>Gunneridae</taxon>
        <taxon>Pentapetalae</taxon>
        <taxon>rosids</taxon>
        <taxon>fabids</taxon>
        <taxon>Fabales</taxon>
        <taxon>Fabaceae</taxon>
        <taxon>Papilionoideae</taxon>
        <taxon>50 kb inversion clade</taxon>
        <taxon>NPAAA clade</taxon>
        <taxon>indigoferoid/millettioid clade</taxon>
        <taxon>Phaseoleae</taxon>
        <taxon>Vigna</taxon>
    </lineage>
</organism>
<evidence type="ECO:0000313" key="1">
    <source>
        <dbReference type="EMBL" id="WVZ08136.1"/>
    </source>
</evidence>
<proteinExistence type="predicted"/>
<name>A0AAQ3NFP7_VIGMU</name>
<gene>
    <name evidence="1" type="ORF">V8G54_021482</name>
</gene>
<dbReference type="AlphaFoldDB" id="A0AAQ3NFP7"/>
<reference evidence="1 2" key="1">
    <citation type="journal article" date="2023" name="Life. Sci Alliance">
        <title>Evolutionary insights into 3D genome organization and epigenetic landscape of Vigna mungo.</title>
        <authorList>
            <person name="Junaid A."/>
            <person name="Singh B."/>
            <person name="Bhatia S."/>
        </authorList>
    </citation>
    <scope>NUCLEOTIDE SEQUENCE [LARGE SCALE GENOMIC DNA]</scope>
    <source>
        <strain evidence="1">Urdbean</strain>
    </source>
</reference>
<dbReference type="Proteomes" id="UP001374535">
    <property type="component" value="Chromosome 6"/>
</dbReference>
<dbReference type="EMBL" id="CP144695">
    <property type="protein sequence ID" value="WVZ08136.1"/>
    <property type="molecule type" value="Genomic_DNA"/>
</dbReference>
<sequence length="115" mass="13394">MFFSSVVCFGLFTFFPCLHIGQLFPFHYFSQSDISIKGPSRALFFFRNFCILGFNKGIFGLLCSRSFLCNGIVGGHFIHNRSHLSRNRSHLSHNQSRRRDSFGLRLRLFHRPCLD</sequence>
<evidence type="ECO:0000313" key="2">
    <source>
        <dbReference type="Proteomes" id="UP001374535"/>
    </source>
</evidence>
<accession>A0AAQ3NFP7</accession>
<keyword evidence="2" id="KW-1185">Reference proteome</keyword>